<feature type="region of interest" description="Disordered" evidence="1">
    <location>
        <begin position="1"/>
        <end position="86"/>
    </location>
</feature>
<dbReference type="Proteomes" id="UP000827549">
    <property type="component" value="Chromosome 2"/>
</dbReference>
<dbReference type="AlphaFoldDB" id="A0AAF0Y285"/>
<sequence>MGASSSKAARSLPTKTPSAVHPLPAATRVPPPPPVSEAVEQAVPPPSSSTRPVDAAPQEDFVYGGLRERPGGSPGPSFSGEKDDAILKDAMDPQFLANLSRLGPVAVPQVSRLVRTPPRAQRTLNARKDEYTRPTVTPPPGTLTAAMLTSLLDELKVLPPGADPSRVYRQYGLTAEQLAPVRRWVNSPSVGDEELLDVRDGGNMQVEQTVELKAVWVTPQDKGASSP</sequence>
<evidence type="ECO:0000313" key="2">
    <source>
        <dbReference type="EMBL" id="WOO78933.1"/>
    </source>
</evidence>
<organism evidence="2 3">
    <name type="scientific">Vanrija pseudolonga</name>
    <dbReference type="NCBI Taxonomy" id="143232"/>
    <lineage>
        <taxon>Eukaryota</taxon>
        <taxon>Fungi</taxon>
        <taxon>Dikarya</taxon>
        <taxon>Basidiomycota</taxon>
        <taxon>Agaricomycotina</taxon>
        <taxon>Tremellomycetes</taxon>
        <taxon>Trichosporonales</taxon>
        <taxon>Trichosporonaceae</taxon>
        <taxon>Vanrija</taxon>
    </lineage>
</organism>
<gene>
    <name evidence="2" type="ORF">LOC62_02G002471</name>
</gene>
<evidence type="ECO:0000256" key="1">
    <source>
        <dbReference type="SAM" id="MobiDB-lite"/>
    </source>
</evidence>
<reference evidence="2" key="1">
    <citation type="submission" date="2023-10" db="EMBL/GenBank/DDBJ databases">
        <authorList>
            <person name="Noh H."/>
        </authorList>
    </citation>
    <scope>NUCLEOTIDE SEQUENCE</scope>
    <source>
        <strain evidence="2">DUCC4014</strain>
    </source>
</reference>
<keyword evidence="3" id="KW-1185">Reference proteome</keyword>
<dbReference type="EMBL" id="CP086715">
    <property type="protein sequence ID" value="WOO78933.1"/>
    <property type="molecule type" value="Genomic_DNA"/>
</dbReference>
<accession>A0AAF0Y285</accession>
<evidence type="ECO:0000313" key="3">
    <source>
        <dbReference type="Proteomes" id="UP000827549"/>
    </source>
</evidence>
<dbReference type="GeneID" id="87805719"/>
<dbReference type="RefSeq" id="XP_062624965.1">
    <property type="nucleotide sequence ID" value="XM_062768981.1"/>
</dbReference>
<feature type="region of interest" description="Disordered" evidence="1">
    <location>
        <begin position="113"/>
        <end position="141"/>
    </location>
</feature>
<name>A0AAF0Y285_9TREE</name>
<protein>
    <submittedName>
        <fullName evidence="2">Uncharacterized protein</fullName>
    </submittedName>
</protein>
<feature type="compositionally biased region" description="Polar residues" evidence="1">
    <location>
        <begin position="1"/>
        <end position="17"/>
    </location>
</feature>
<proteinExistence type="predicted"/>